<evidence type="ECO:0000313" key="2">
    <source>
        <dbReference type="EMBL" id="VBB27721.1"/>
    </source>
</evidence>
<accession>A0A498SA52</accession>
<keyword evidence="3" id="KW-1185">Reference proteome</keyword>
<evidence type="ECO:0000256" key="1">
    <source>
        <dbReference type="SAM" id="Phobius"/>
    </source>
</evidence>
<dbReference type="OrthoDB" id="5822992at2759"/>
<dbReference type="EMBL" id="UPTC01000274">
    <property type="protein sequence ID" value="VBB27721.1"/>
    <property type="molecule type" value="Genomic_DNA"/>
</dbReference>
<reference evidence="2 3" key="1">
    <citation type="submission" date="2018-08" db="EMBL/GenBank/DDBJ databases">
        <authorList>
            <person name="Laetsch R D."/>
            <person name="Stevens L."/>
            <person name="Kumar S."/>
            <person name="Blaxter L. M."/>
        </authorList>
    </citation>
    <scope>NUCLEOTIDE SEQUENCE [LARGE SCALE GENOMIC DNA]</scope>
</reference>
<keyword evidence="1" id="KW-1133">Transmembrane helix</keyword>
<proteinExistence type="predicted"/>
<keyword evidence="1" id="KW-0812">Transmembrane</keyword>
<sequence length="218" mass="24783">MAFRNGSFVSSISYQDSENYAIKADEKQNIKKSNASNYYLNTVVKLLIVLLLPVALLFGLSYEKLNKKAISGKFLNETECSQTCRVPPCCITRLSDHNLSEPLIFLFFSHLEDMTLNFEIDITSIVVVLAIFSYKTSLRGEHVLDYDYCRSHSDQGRKIHDALVEAGLKRKVRIRMIENYPPKDKGDNEDGINFAKTGVISRRSLNLENSLDAHKICH</sequence>
<organism evidence="2 3">
    <name type="scientific">Acanthocheilonema viteae</name>
    <name type="common">Filarial nematode worm</name>
    <name type="synonym">Dipetalonema viteae</name>
    <dbReference type="NCBI Taxonomy" id="6277"/>
    <lineage>
        <taxon>Eukaryota</taxon>
        <taxon>Metazoa</taxon>
        <taxon>Ecdysozoa</taxon>
        <taxon>Nematoda</taxon>
        <taxon>Chromadorea</taxon>
        <taxon>Rhabditida</taxon>
        <taxon>Spirurina</taxon>
        <taxon>Spiruromorpha</taxon>
        <taxon>Filarioidea</taxon>
        <taxon>Onchocercidae</taxon>
        <taxon>Acanthocheilonema</taxon>
    </lineage>
</organism>
<gene>
    <name evidence="2" type="ORF">NAV_LOCUS2551</name>
</gene>
<name>A0A498SA52_ACAVI</name>
<keyword evidence="1" id="KW-0472">Membrane</keyword>
<feature type="transmembrane region" description="Helical" evidence="1">
    <location>
        <begin position="38"/>
        <end position="60"/>
    </location>
</feature>
<dbReference type="Proteomes" id="UP000276991">
    <property type="component" value="Unassembled WGS sequence"/>
</dbReference>
<protein>
    <submittedName>
        <fullName evidence="2">Uncharacterized protein</fullName>
    </submittedName>
</protein>
<dbReference type="AlphaFoldDB" id="A0A498SA52"/>
<evidence type="ECO:0000313" key="3">
    <source>
        <dbReference type="Proteomes" id="UP000276991"/>
    </source>
</evidence>
<dbReference type="STRING" id="6277.A0A498SA52"/>